<evidence type="ECO:0000256" key="3">
    <source>
        <dbReference type="ARBA" id="ARBA00023125"/>
    </source>
</evidence>
<dbReference type="SUPFAM" id="SSF46785">
    <property type="entry name" value="Winged helix' DNA-binding domain"/>
    <property type="match status" value="1"/>
</dbReference>
<dbReference type="RefSeq" id="WP_309795105.1">
    <property type="nucleotide sequence ID" value="NZ_JAVDPW010000005.1"/>
</dbReference>
<gene>
    <name evidence="6" type="ORF">E9232_003110</name>
</gene>
<dbReference type="PANTHER" id="PTHR30118:SF15">
    <property type="entry name" value="TRANSCRIPTIONAL REGULATORY PROTEIN"/>
    <property type="match status" value="1"/>
</dbReference>
<dbReference type="Gene3D" id="1.10.10.10">
    <property type="entry name" value="Winged helix-like DNA-binding domain superfamily/Winged helix DNA-binding domain"/>
    <property type="match status" value="1"/>
</dbReference>
<keyword evidence="4" id="KW-0804">Transcription</keyword>
<dbReference type="Gene3D" id="3.40.190.10">
    <property type="entry name" value="Periplasmic binding protein-like II"/>
    <property type="match status" value="2"/>
</dbReference>
<dbReference type="InterPro" id="IPR036390">
    <property type="entry name" value="WH_DNA-bd_sf"/>
</dbReference>
<comment type="caution">
    <text evidence="6">The sequence shown here is derived from an EMBL/GenBank/DDBJ whole genome shotgun (WGS) entry which is preliminary data.</text>
</comment>
<protein>
    <submittedName>
        <fullName evidence="6">DNA-binding transcriptional LysR family regulator</fullName>
    </submittedName>
</protein>
<keyword evidence="2" id="KW-0805">Transcription regulation</keyword>
<dbReference type="GO" id="GO:0003677">
    <property type="term" value="F:DNA binding"/>
    <property type="evidence" value="ECO:0007669"/>
    <property type="project" value="UniProtKB-KW"/>
</dbReference>
<keyword evidence="7" id="KW-1185">Reference proteome</keyword>
<dbReference type="InterPro" id="IPR036388">
    <property type="entry name" value="WH-like_DNA-bd_sf"/>
</dbReference>
<dbReference type="CDD" id="cd08417">
    <property type="entry name" value="PBP2_Nitroaromatics_like"/>
    <property type="match status" value="1"/>
</dbReference>
<reference evidence="6 7" key="1">
    <citation type="submission" date="2023-07" db="EMBL/GenBank/DDBJ databases">
        <title>Sorghum-associated microbial communities from plants grown in Nebraska, USA.</title>
        <authorList>
            <person name="Schachtman D."/>
        </authorList>
    </citation>
    <scope>NUCLEOTIDE SEQUENCE [LARGE SCALE GENOMIC DNA]</scope>
    <source>
        <strain evidence="6 7">584</strain>
    </source>
</reference>
<keyword evidence="3 6" id="KW-0238">DNA-binding</keyword>
<name>A0ABU1JSN9_9PROT</name>
<dbReference type="InterPro" id="IPR000847">
    <property type="entry name" value="LysR_HTH_N"/>
</dbReference>
<evidence type="ECO:0000259" key="5">
    <source>
        <dbReference type="PROSITE" id="PS50931"/>
    </source>
</evidence>
<accession>A0ABU1JSN9</accession>
<dbReference type="PROSITE" id="PS50931">
    <property type="entry name" value="HTH_LYSR"/>
    <property type="match status" value="1"/>
</dbReference>
<dbReference type="InterPro" id="IPR005119">
    <property type="entry name" value="LysR_subst-bd"/>
</dbReference>
<dbReference type="PRINTS" id="PR00039">
    <property type="entry name" value="HTHLYSR"/>
</dbReference>
<evidence type="ECO:0000256" key="1">
    <source>
        <dbReference type="ARBA" id="ARBA00009437"/>
    </source>
</evidence>
<comment type="similarity">
    <text evidence="1">Belongs to the LysR transcriptional regulatory family.</text>
</comment>
<dbReference type="InterPro" id="IPR037402">
    <property type="entry name" value="YidZ_PBP2"/>
</dbReference>
<dbReference type="EMBL" id="JAVDPW010000005">
    <property type="protein sequence ID" value="MDR6290584.1"/>
    <property type="molecule type" value="Genomic_DNA"/>
</dbReference>
<evidence type="ECO:0000313" key="6">
    <source>
        <dbReference type="EMBL" id="MDR6290584.1"/>
    </source>
</evidence>
<dbReference type="Pfam" id="PF00126">
    <property type="entry name" value="HTH_1"/>
    <property type="match status" value="1"/>
</dbReference>
<sequence length="298" mass="32449">MPDLNWGAFDLNLLIVFDAVMRERSVTRAGARVGLSQPAMSHALARLRHVLRDELFIRTPQGMLPTGRAEEIAVPIRRALGDLQLSLHAAEFDPALATRTFRIAVDPYAAAVLAAPIVARCIALAPGLTLDIRASGSLDLTERLDRGDLDLAIGAPDPDGERFAHQPLLHDDFVAVLRGPAAALGADAFATLPHLEISTLDDDLRFIDRALAARGLKRRIALRMPYLSAGPVLAGLPTVAALRRRMADRLAQAHGLEVLPLPHPSPRIETAMHWHRRADGLLAHRWLRDTVAEVAHAL</sequence>
<organism evidence="6 7">
    <name type="scientific">Inquilinus ginsengisoli</name>
    <dbReference type="NCBI Taxonomy" id="363840"/>
    <lineage>
        <taxon>Bacteria</taxon>
        <taxon>Pseudomonadati</taxon>
        <taxon>Pseudomonadota</taxon>
        <taxon>Alphaproteobacteria</taxon>
        <taxon>Rhodospirillales</taxon>
        <taxon>Rhodospirillaceae</taxon>
        <taxon>Inquilinus</taxon>
    </lineage>
</organism>
<dbReference type="InterPro" id="IPR050389">
    <property type="entry name" value="LysR-type_TF"/>
</dbReference>
<dbReference type="SUPFAM" id="SSF53850">
    <property type="entry name" value="Periplasmic binding protein-like II"/>
    <property type="match status" value="1"/>
</dbReference>
<dbReference type="Proteomes" id="UP001262410">
    <property type="component" value="Unassembled WGS sequence"/>
</dbReference>
<feature type="domain" description="HTH lysR-type" evidence="5">
    <location>
        <begin position="9"/>
        <end position="66"/>
    </location>
</feature>
<proteinExistence type="inferred from homology"/>
<evidence type="ECO:0000313" key="7">
    <source>
        <dbReference type="Proteomes" id="UP001262410"/>
    </source>
</evidence>
<dbReference type="PANTHER" id="PTHR30118">
    <property type="entry name" value="HTH-TYPE TRANSCRIPTIONAL REGULATOR LEUO-RELATED"/>
    <property type="match status" value="1"/>
</dbReference>
<evidence type="ECO:0000256" key="4">
    <source>
        <dbReference type="ARBA" id="ARBA00023163"/>
    </source>
</evidence>
<dbReference type="Pfam" id="PF03466">
    <property type="entry name" value="LysR_substrate"/>
    <property type="match status" value="1"/>
</dbReference>
<evidence type="ECO:0000256" key="2">
    <source>
        <dbReference type="ARBA" id="ARBA00023015"/>
    </source>
</evidence>